<dbReference type="Proteomes" id="UP001208570">
    <property type="component" value="Unassembled WGS sequence"/>
</dbReference>
<evidence type="ECO:0000259" key="1">
    <source>
        <dbReference type="PROSITE" id="PS50878"/>
    </source>
</evidence>
<dbReference type="InterPro" id="IPR000477">
    <property type="entry name" value="RT_dom"/>
</dbReference>
<gene>
    <name evidence="2" type="ORF">LSH36_568g01001</name>
</gene>
<dbReference type="AlphaFoldDB" id="A0AAD9J632"/>
<dbReference type="PROSITE" id="PS50878">
    <property type="entry name" value="RT_POL"/>
    <property type="match status" value="1"/>
</dbReference>
<protein>
    <recommendedName>
        <fullName evidence="1">Reverse transcriptase domain-containing protein</fullName>
    </recommendedName>
</protein>
<evidence type="ECO:0000313" key="3">
    <source>
        <dbReference type="Proteomes" id="UP001208570"/>
    </source>
</evidence>
<sequence>VSRPLFCLIFFYQDIIVELSNTIGCIYIDNTSYNVFCYADDVLLTSITVTGLQRLIDVADKYISSHGLGFNPIKTHCITFGKTSFVKDPEWSLNGTLLTQSTNIKYLGANLSNNYKQKLNRE</sequence>
<organism evidence="2 3">
    <name type="scientific">Paralvinella palmiformis</name>
    <dbReference type="NCBI Taxonomy" id="53620"/>
    <lineage>
        <taxon>Eukaryota</taxon>
        <taxon>Metazoa</taxon>
        <taxon>Spiralia</taxon>
        <taxon>Lophotrochozoa</taxon>
        <taxon>Annelida</taxon>
        <taxon>Polychaeta</taxon>
        <taxon>Sedentaria</taxon>
        <taxon>Canalipalpata</taxon>
        <taxon>Terebellida</taxon>
        <taxon>Terebelliformia</taxon>
        <taxon>Alvinellidae</taxon>
        <taxon>Paralvinella</taxon>
    </lineage>
</organism>
<feature type="non-terminal residue" evidence="2">
    <location>
        <position position="1"/>
    </location>
</feature>
<accession>A0AAD9J632</accession>
<reference evidence="2" key="1">
    <citation type="journal article" date="2023" name="Mol. Biol. Evol.">
        <title>Third-Generation Sequencing Reveals the Adaptive Role of the Epigenome in Three Deep-Sea Polychaetes.</title>
        <authorList>
            <person name="Perez M."/>
            <person name="Aroh O."/>
            <person name="Sun Y."/>
            <person name="Lan Y."/>
            <person name="Juniper S.K."/>
            <person name="Young C.R."/>
            <person name="Angers B."/>
            <person name="Qian P.Y."/>
        </authorList>
    </citation>
    <scope>NUCLEOTIDE SEQUENCE</scope>
    <source>
        <strain evidence="2">P08H-3</strain>
    </source>
</reference>
<keyword evidence="3" id="KW-1185">Reference proteome</keyword>
<dbReference type="EMBL" id="JAODUP010000568">
    <property type="protein sequence ID" value="KAK2147136.1"/>
    <property type="molecule type" value="Genomic_DNA"/>
</dbReference>
<name>A0AAD9J632_9ANNE</name>
<comment type="caution">
    <text evidence="2">The sequence shown here is derived from an EMBL/GenBank/DDBJ whole genome shotgun (WGS) entry which is preliminary data.</text>
</comment>
<proteinExistence type="predicted"/>
<feature type="domain" description="Reverse transcriptase" evidence="1">
    <location>
        <begin position="1"/>
        <end position="111"/>
    </location>
</feature>
<evidence type="ECO:0000313" key="2">
    <source>
        <dbReference type="EMBL" id="KAK2147136.1"/>
    </source>
</evidence>
<dbReference type="Pfam" id="PF00078">
    <property type="entry name" value="RVT_1"/>
    <property type="match status" value="1"/>
</dbReference>